<dbReference type="Gene3D" id="3.40.630.30">
    <property type="match status" value="1"/>
</dbReference>
<keyword evidence="3" id="KW-1185">Reference proteome</keyword>
<dbReference type="PROSITE" id="PS51186">
    <property type="entry name" value="GNAT"/>
    <property type="match status" value="1"/>
</dbReference>
<name>A0ABR8WKX8_9FLAO</name>
<dbReference type="InterPro" id="IPR016181">
    <property type="entry name" value="Acyl_CoA_acyltransferase"/>
</dbReference>
<accession>A0ABR8WKX8</accession>
<dbReference type="InterPro" id="IPR000182">
    <property type="entry name" value="GNAT_dom"/>
</dbReference>
<comment type="caution">
    <text evidence="2">The sequence shown here is derived from an EMBL/GenBank/DDBJ whole genome shotgun (WGS) entry which is preliminary data.</text>
</comment>
<evidence type="ECO:0000313" key="3">
    <source>
        <dbReference type="Proteomes" id="UP000626242"/>
    </source>
</evidence>
<proteinExistence type="predicted"/>
<organism evidence="2 3">
    <name type="scientific">Kaistella pullorum</name>
    <dbReference type="NCBI Taxonomy" id="2763074"/>
    <lineage>
        <taxon>Bacteria</taxon>
        <taxon>Pseudomonadati</taxon>
        <taxon>Bacteroidota</taxon>
        <taxon>Flavobacteriia</taxon>
        <taxon>Flavobacteriales</taxon>
        <taxon>Weeksellaceae</taxon>
        <taxon>Chryseobacterium group</taxon>
        <taxon>Kaistella</taxon>
    </lineage>
</organism>
<evidence type="ECO:0000259" key="1">
    <source>
        <dbReference type="PROSITE" id="PS51186"/>
    </source>
</evidence>
<reference evidence="2 3" key="1">
    <citation type="submission" date="2020-08" db="EMBL/GenBank/DDBJ databases">
        <title>A Genomic Blueprint of the Chicken Gut Microbiome.</title>
        <authorList>
            <person name="Gilroy R."/>
            <person name="Ravi A."/>
            <person name="Getino M."/>
            <person name="Pursley I."/>
            <person name="Horton D.L."/>
            <person name="Alikhan N.-F."/>
            <person name="Baker D."/>
            <person name="Gharbi K."/>
            <person name="Hall N."/>
            <person name="Watson M."/>
            <person name="Adriaenssens E.M."/>
            <person name="Foster-Nyarko E."/>
            <person name="Jarju S."/>
            <person name="Secka A."/>
            <person name="Antonio M."/>
            <person name="Oren A."/>
            <person name="Chaudhuri R."/>
            <person name="La Ragione R.M."/>
            <person name="Hildebrand F."/>
            <person name="Pallen M.J."/>
        </authorList>
    </citation>
    <scope>NUCLEOTIDE SEQUENCE [LARGE SCALE GENOMIC DNA]</scope>
    <source>
        <strain evidence="2 3">Sa1CVA4</strain>
    </source>
</reference>
<dbReference type="EMBL" id="JACSPS010000001">
    <property type="protein sequence ID" value="MBD8017602.1"/>
    <property type="molecule type" value="Genomic_DNA"/>
</dbReference>
<sequence>MEYLHIPTHDDYRAEEIYASYCATFPPDERRGEQQFKKLFSNPCVKVFSILHDLQNIGYIISWELTGFVFIEHFEIFSEFRSLKYGSDVISDLCKDYTHIVLEAEPETLDENARRRISFYRQNGFEVIDENYEQPCYEPEKKALKLWLLANWNPEKTDWIKEEIYDVVYC</sequence>
<evidence type="ECO:0000313" key="2">
    <source>
        <dbReference type="EMBL" id="MBD8017602.1"/>
    </source>
</evidence>
<dbReference type="Proteomes" id="UP000626242">
    <property type="component" value="Unassembled WGS sequence"/>
</dbReference>
<gene>
    <name evidence="2" type="ORF">H9628_03880</name>
</gene>
<dbReference type="SUPFAM" id="SSF55729">
    <property type="entry name" value="Acyl-CoA N-acyltransferases (Nat)"/>
    <property type="match status" value="1"/>
</dbReference>
<feature type="domain" description="N-acetyltransferase" evidence="1">
    <location>
        <begin position="4"/>
        <end position="144"/>
    </location>
</feature>
<protein>
    <submittedName>
        <fullName evidence="2">GNAT family N-acetyltransferase</fullName>
    </submittedName>
</protein>
<dbReference type="RefSeq" id="WP_251832803.1">
    <property type="nucleotide sequence ID" value="NZ_JACSPS010000001.1"/>
</dbReference>